<organism evidence="2 3">
    <name type="scientific">Durusdinium trenchii</name>
    <dbReference type="NCBI Taxonomy" id="1381693"/>
    <lineage>
        <taxon>Eukaryota</taxon>
        <taxon>Sar</taxon>
        <taxon>Alveolata</taxon>
        <taxon>Dinophyceae</taxon>
        <taxon>Suessiales</taxon>
        <taxon>Symbiodiniaceae</taxon>
        <taxon>Durusdinium</taxon>
    </lineage>
</organism>
<gene>
    <name evidence="2" type="ORF">SCF082_LOCUS21608</name>
</gene>
<feature type="compositionally biased region" description="Acidic residues" evidence="1">
    <location>
        <begin position="83"/>
        <end position="93"/>
    </location>
</feature>
<feature type="non-terminal residue" evidence="2">
    <location>
        <position position="163"/>
    </location>
</feature>
<feature type="compositionally biased region" description="Basic and acidic residues" evidence="1">
    <location>
        <begin position="51"/>
        <end position="82"/>
    </location>
</feature>
<sequence length="163" mass="19316">HQTRHGNDETEDETEPRQWVNWAGDSGLSFRDVVGPPWCEEIEEEAEEQDREVRRSTYTHDDGYTHETEVRVRMVRMEKDTSASEEDEDEGSESEVNTDRRSLAEHLEADGEDEYIRLEGEEYERYKTEMIEIDRGIEVYLIMKIREFNHMVEEDPGDEDLPE</sequence>
<evidence type="ECO:0000313" key="2">
    <source>
        <dbReference type="EMBL" id="CAK9036136.1"/>
    </source>
</evidence>
<keyword evidence="3" id="KW-1185">Reference proteome</keyword>
<feature type="compositionally biased region" description="Basic and acidic residues" evidence="1">
    <location>
        <begin position="97"/>
        <end position="115"/>
    </location>
</feature>
<feature type="non-terminal residue" evidence="2">
    <location>
        <position position="1"/>
    </location>
</feature>
<feature type="compositionally biased region" description="Acidic residues" evidence="1">
    <location>
        <begin position="40"/>
        <end position="50"/>
    </location>
</feature>
<comment type="caution">
    <text evidence="2">The sequence shown here is derived from an EMBL/GenBank/DDBJ whole genome shotgun (WGS) entry which is preliminary data.</text>
</comment>
<feature type="region of interest" description="Disordered" evidence="1">
    <location>
        <begin position="1"/>
        <end position="115"/>
    </location>
</feature>
<dbReference type="Proteomes" id="UP001642464">
    <property type="component" value="Unassembled WGS sequence"/>
</dbReference>
<name>A0ABP0LAG7_9DINO</name>
<reference evidence="2 3" key="1">
    <citation type="submission" date="2024-02" db="EMBL/GenBank/DDBJ databases">
        <authorList>
            <person name="Chen Y."/>
            <person name="Shah S."/>
            <person name="Dougan E. K."/>
            <person name="Thang M."/>
            <person name="Chan C."/>
        </authorList>
    </citation>
    <scope>NUCLEOTIDE SEQUENCE [LARGE SCALE GENOMIC DNA]</scope>
</reference>
<proteinExistence type="predicted"/>
<accession>A0ABP0LAG7</accession>
<protein>
    <submittedName>
        <fullName evidence="2">Uncharacterized protein</fullName>
    </submittedName>
</protein>
<evidence type="ECO:0000256" key="1">
    <source>
        <dbReference type="SAM" id="MobiDB-lite"/>
    </source>
</evidence>
<evidence type="ECO:0000313" key="3">
    <source>
        <dbReference type="Proteomes" id="UP001642464"/>
    </source>
</evidence>
<dbReference type="EMBL" id="CAXAMM010015347">
    <property type="protein sequence ID" value="CAK9036136.1"/>
    <property type="molecule type" value="Genomic_DNA"/>
</dbReference>